<organism evidence="3">
    <name type="scientific">hydrothermal vent metagenome</name>
    <dbReference type="NCBI Taxonomy" id="652676"/>
    <lineage>
        <taxon>unclassified sequences</taxon>
        <taxon>metagenomes</taxon>
        <taxon>ecological metagenomes</taxon>
    </lineage>
</organism>
<dbReference type="GO" id="GO:0008233">
    <property type="term" value="F:peptidase activity"/>
    <property type="evidence" value="ECO:0007669"/>
    <property type="project" value="UniProtKB-KW"/>
</dbReference>
<reference evidence="3" key="1">
    <citation type="submission" date="2018-06" db="EMBL/GenBank/DDBJ databases">
        <authorList>
            <person name="Zhirakovskaya E."/>
        </authorList>
    </citation>
    <scope>NUCLEOTIDE SEQUENCE</scope>
</reference>
<dbReference type="PANTHER" id="PTHR10264:SF83">
    <property type="entry name" value="BLL5629 PROTEIN"/>
    <property type="match status" value="1"/>
</dbReference>
<dbReference type="SUPFAM" id="SSF117892">
    <property type="entry name" value="Band 7/SPFH domain"/>
    <property type="match status" value="1"/>
</dbReference>
<protein>
    <submittedName>
        <fullName evidence="3">Stomatin/prohibitin-family membrane protease subunit PA4582</fullName>
    </submittedName>
</protein>
<proteinExistence type="inferred from homology"/>
<dbReference type="PANTHER" id="PTHR10264">
    <property type="entry name" value="BAND 7 PROTEIN-RELATED"/>
    <property type="match status" value="1"/>
</dbReference>
<evidence type="ECO:0000313" key="3">
    <source>
        <dbReference type="EMBL" id="VAW74729.1"/>
    </source>
</evidence>
<dbReference type="InterPro" id="IPR001107">
    <property type="entry name" value="Band_7"/>
</dbReference>
<dbReference type="CDD" id="cd13438">
    <property type="entry name" value="SPFH_eoslipins_u2"/>
    <property type="match status" value="1"/>
</dbReference>
<dbReference type="Pfam" id="PF01145">
    <property type="entry name" value="Band_7"/>
    <property type="match status" value="1"/>
</dbReference>
<evidence type="ECO:0000256" key="1">
    <source>
        <dbReference type="ARBA" id="ARBA00008164"/>
    </source>
</evidence>
<dbReference type="GO" id="GO:0006508">
    <property type="term" value="P:proteolysis"/>
    <property type="evidence" value="ECO:0007669"/>
    <property type="project" value="UniProtKB-KW"/>
</dbReference>
<sequence length="383" mass="43334">MFRIKRAVIAQHERALLLKDRSIVKVLEPGVHQVFDPFNRVEIQVYDLTVPEFQHPYMELLLKSNQGLIAKHFQLIELGDYEVGLVYKNGKLKAVLAPGSRQLYWQGLVDVKVEVLDITQDYTVASDKANLIAHTRDNELVRDLAYSVAIGEIADNTVGHLVVDGKFVKSLSPGLHVYWKFNRNIKIEKTELRLQAVEVQGQEILTKDKVSLRVNLSAQYKVLDPTAVRNKLVSMDDYVYRELQFALRQAVGERTLDVMLSDKESLDKVILDKVKVKTIEFGVEIQGVGVKDIILPGDMKEILNQVVQAEKVAQANVIKRREETSATRSLLNTAKLMDDNPTLLRLKELEVLEKITEKVDKLTVFGGLDGILKDTVQIKVNAD</sequence>
<dbReference type="InterPro" id="IPR043202">
    <property type="entry name" value="Band-7_stomatin-like"/>
</dbReference>
<feature type="domain" description="Band 7" evidence="2">
    <location>
        <begin position="148"/>
        <end position="307"/>
    </location>
</feature>
<dbReference type="Gene3D" id="6.10.250.2090">
    <property type="match status" value="1"/>
</dbReference>
<evidence type="ECO:0000259" key="2">
    <source>
        <dbReference type="SMART" id="SM00244"/>
    </source>
</evidence>
<comment type="similarity">
    <text evidence="1">Belongs to the band 7/mec-2 family.</text>
</comment>
<dbReference type="Gene3D" id="3.30.479.30">
    <property type="entry name" value="Band 7 domain"/>
    <property type="match status" value="1"/>
</dbReference>
<keyword evidence="3" id="KW-0378">Hydrolase</keyword>
<dbReference type="GO" id="GO:0005886">
    <property type="term" value="C:plasma membrane"/>
    <property type="evidence" value="ECO:0007669"/>
    <property type="project" value="InterPro"/>
</dbReference>
<name>A0A3B0YKH7_9ZZZZ</name>
<keyword evidence="3" id="KW-0645">Protease</keyword>
<dbReference type="EMBL" id="UOFL01000062">
    <property type="protein sequence ID" value="VAW74729.1"/>
    <property type="molecule type" value="Genomic_DNA"/>
</dbReference>
<accession>A0A3B0YKH7</accession>
<dbReference type="InterPro" id="IPR036013">
    <property type="entry name" value="Band_7/SPFH_dom_sf"/>
</dbReference>
<gene>
    <name evidence="3" type="ORF">MNBD_GAMMA12-3072</name>
</gene>
<dbReference type="SMART" id="SM00244">
    <property type="entry name" value="PHB"/>
    <property type="match status" value="1"/>
</dbReference>
<dbReference type="AlphaFoldDB" id="A0A3B0YKH7"/>